<feature type="transmembrane region" description="Helical" evidence="1">
    <location>
        <begin position="87"/>
        <end position="108"/>
    </location>
</feature>
<evidence type="ECO:0000313" key="2">
    <source>
        <dbReference type="EMBL" id="KAF2765507.1"/>
    </source>
</evidence>
<dbReference type="Proteomes" id="UP000799436">
    <property type="component" value="Unassembled WGS sequence"/>
</dbReference>
<feature type="transmembrane region" description="Helical" evidence="1">
    <location>
        <begin position="6"/>
        <end position="25"/>
    </location>
</feature>
<evidence type="ECO:0000313" key="3">
    <source>
        <dbReference type="Proteomes" id="UP000799436"/>
    </source>
</evidence>
<dbReference type="AlphaFoldDB" id="A0A6G1KY30"/>
<evidence type="ECO:0000256" key="1">
    <source>
        <dbReference type="SAM" id="Phobius"/>
    </source>
</evidence>
<proteinExistence type="predicted"/>
<accession>A0A6G1KY30</accession>
<organism evidence="2 3">
    <name type="scientific">Teratosphaeria nubilosa</name>
    <dbReference type="NCBI Taxonomy" id="161662"/>
    <lineage>
        <taxon>Eukaryota</taxon>
        <taxon>Fungi</taxon>
        <taxon>Dikarya</taxon>
        <taxon>Ascomycota</taxon>
        <taxon>Pezizomycotina</taxon>
        <taxon>Dothideomycetes</taxon>
        <taxon>Dothideomycetidae</taxon>
        <taxon>Mycosphaerellales</taxon>
        <taxon>Teratosphaeriaceae</taxon>
        <taxon>Teratosphaeria</taxon>
    </lineage>
</organism>
<reference evidence="2" key="1">
    <citation type="journal article" date="2020" name="Stud. Mycol.">
        <title>101 Dothideomycetes genomes: a test case for predicting lifestyles and emergence of pathogens.</title>
        <authorList>
            <person name="Haridas S."/>
            <person name="Albert R."/>
            <person name="Binder M."/>
            <person name="Bloem J."/>
            <person name="Labutti K."/>
            <person name="Salamov A."/>
            <person name="Andreopoulos B."/>
            <person name="Baker S."/>
            <person name="Barry K."/>
            <person name="Bills G."/>
            <person name="Bluhm B."/>
            <person name="Cannon C."/>
            <person name="Castanera R."/>
            <person name="Culley D."/>
            <person name="Daum C."/>
            <person name="Ezra D."/>
            <person name="Gonzalez J."/>
            <person name="Henrissat B."/>
            <person name="Kuo A."/>
            <person name="Liang C."/>
            <person name="Lipzen A."/>
            <person name="Lutzoni F."/>
            <person name="Magnuson J."/>
            <person name="Mondo S."/>
            <person name="Nolan M."/>
            <person name="Ohm R."/>
            <person name="Pangilinan J."/>
            <person name="Park H.-J."/>
            <person name="Ramirez L."/>
            <person name="Alfaro M."/>
            <person name="Sun H."/>
            <person name="Tritt A."/>
            <person name="Yoshinaga Y."/>
            <person name="Zwiers L.-H."/>
            <person name="Turgeon B."/>
            <person name="Goodwin S."/>
            <person name="Spatafora J."/>
            <person name="Crous P."/>
            <person name="Grigoriev I."/>
        </authorList>
    </citation>
    <scope>NUCLEOTIDE SEQUENCE</scope>
    <source>
        <strain evidence="2">CBS 116005</strain>
    </source>
</reference>
<keyword evidence="1" id="KW-1133">Transmembrane helix</keyword>
<gene>
    <name evidence="2" type="ORF">EJ03DRAFT_330893</name>
</gene>
<sequence length="164" mass="17548">MTWPLTVGFLSVLAGVLVVVIGVTLRDRPAAAPQTGPFDLGFKIIACPTFAAGMTASATIFISSSAGPGYTPVLAEMRNPRQYKIPLLINCLFVGSTYLSFSMVIYYWCGTWIASPSLASAGPACGDDNEVDPVQARTQRSHEILRTVMSAAAGGRRFLRLRAM</sequence>
<protein>
    <recommendedName>
        <fullName evidence="4">Amino acid transporter transmembrane domain-containing protein</fullName>
    </recommendedName>
</protein>
<keyword evidence="3" id="KW-1185">Reference proteome</keyword>
<evidence type="ECO:0008006" key="4">
    <source>
        <dbReference type="Google" id="ProtNLM"/>
    </source>
</evidence>
<keyword evidence="1" id="KW-0812">Transmembrane</keyword>
<keyword evidence="1" id="KW-0472">Membrane</keyword>
<dbReference type="EMBL" id="ML995890">
    <property type="protein sequence ID" value="KAF2765507.1"/>
    <property type="molecule type" value="Genomic_DNA"/>
</dbReference>
<dbReference type="OrthoDB" id="40134at2759"/>
<name>A0A6G1KY30_9PEZI</name>